<dbReference type="Proteomes" id="UP001500618">
    <property type="component" value="Unassembled WGS sequence"/>
</dbReference>
<keyword evidence="1" id="KW-1133">Transmembrane helix</keyword>
<accession>A0ABN2INQ6</accession>
<name>A0ABN2INQ6_9ACTN</name>
<keyword evidence="1" id="KW-0472">Membrane</keyword>
<evidence type="ECO:0000256" key="1">
    <source>
        <dbReference type="SAM" id="Phobius"/>
    </source>
</evidence>
<proteinExistence type="predicted"/>
<reference evidence="2 3" key="1">
    <citation type="journal article" date="2019" name="Int. J. Syst. Evol. Microbiol.">
        <title>The Global Catalogue of Microorganisms (GCM) 10K type strain sequencing project: providing services to taxonomists for standard genome sequencing and annotation.</title>
        <authorList>
            <consortium name="The Broad Institute Genomics Platform"/>
            <consortium name="The Broad Institute Genome Sequencing Center for Infectious Disease"/>
            <person name="Wu L."/>
            <person name="Ma J."/>
        </authorList>
    </citation>
    <scope>NUCLEOTIDE SEQUENCE [LARGE SCALE GENOMIC DNA]</scope>
    <source>
        <strain evidence="2 3">JCM 14718</strain>
    </source>
</reference>
<evidence type="ECO:0000313" key="3">
    <source>
        <dbReference type="Proteomes" id="UP001500618"/>
    </source>
</evidence>
<feature type="transmembrane region" description="Helical" evidence="1">
    <location>
        <begin position="88"/>
        <end position="110"/>
    </location>
</feature>
<gene>
    <name evidence="2" type="ORF">GCM10009765_67580</name>
</gene>
<sequence length="314" mass="34747">MRRARELYGADLWQLALVLLCFSLVGYVVGQVLGDPAAWVIGAWFLGAVIGHDLLLFPVYALADVILAHTVRRWHHPHRWLPIPVVNYVRLPALASGLTLILFLPGIIQQGAQTYLNATGQTQQPYLRRWLIFVLVAFAVSGCVYAIRVWFATRPLRHSQKLARSVVEPGERVLTFAAVPGAAPEAVGGSGGLYFPVAEEKWRRIGWEDLRSARWQADRGELVVQDYAERTTLSLAAPRNLPDLVTAEITASHLATERVGQHVQLRVARNAHTGRVAWQVRLDAPTSAETVDQAIHELSQNLGIPAGPWHEVGV</sequence>
<keyword evidence="3" id="KW-1185">Reference proteome</keyword>
<keyword evidence="1" id="KW-0812">Transmembrane</keyword>
<dbReference type="EMBL" id="BAAANY010000032">
    <property type="protein sequence ID" value="GAA1708541.1"/>
    <property type="molecule type" value="Genomic_DNA"/>
</dbReference>
<dbReference type="RefSeq" id="WP_279582426.1">
    <property type="nucleotide sequence ID" value="NZ_BAAANY010000032.1"/>
</dbReference>
<feature type="transmembrane region" description="Helical" evidence="1">
    <location>
        <begin position="130"/>
        <end position="151"/>
    </location>
</feature>
<feature type="transmembrane region" description="Helical" evidence="1">
    <location>
        <begin position="39"/>
        <end position="67"/>
    </location>
</feature>
<organism evidence="2 3">
    <name type="scientific">Fodinicola feengrottensis</name>
    <dbReference type="NCBI Taxonomy" id="435914"/>
    <lineage>
        <taxon>Bacteria</taxon>
        <taxon>Bacillati</taxon>
        <taxon>Actinomycetota</taxon>
        <taxon>Actinomycetes</taxon>
        <taxon>Mycobacteriales</taxon>
        <taxon>Fodinicola</taxon>
    </lineage>
</organism>
<feature type="transmembrane region" description="Helical" evidence="1">
    <location>
        <begin position="12"/>
        <end position="33"/>
    </location>
</feature>
<evidence type="ECO:0000313" key="2">
    <source>
        <dbReference type="EMBL" id="GAA1708541.1"/>
    </source>
</evidence>
<protein>
    <submittedName>
        <fullName evidence="2">Uncharacterized protein</fullName>
    </submittedName>
</protein>
<comment type="caution">
    <text evidence="2">The sequence shown here is derived from an EMBL/GenBank/DDBJ whole genome shotgun (WGS) entry which is preliminary data.</text>
</comment>